<dbReference type="CDD" id="cd22157">
    <property type="entry name" value="F-box_AtFBW1-like"/>
    <property type="match status" value="1"/>
</dbReference>
<accession>A0A803MNS6</accession>
<dbReference type="GeneID" id="110716332"/>
<proteinExistence type="predicted"/>
<dbReference type="KEGG" id="cqi:110716332"/>
<reference evidence="2" key="2">
    <citation type="submission" date="2021-03" db="UniProtKB">
        <authorList>
            <consortium name="EnsemblPlants"/>
        </authorList>
    </citation>
    <scope>IDENTIFICATION</scope>
</reference>
<dbReference type="Gramene" id="AUR62032927-RA">
    <property type="protein sequence ID" value="AUR62032927-RA:cds"/>
    <property type="gene ID" value="AUR62032927"/>
</dbReference>
<evidence type="ECO:0000313" key="3">
    <source>
        <dbReference type="Proteomes" id="UP000596660"/>
    </source>
</evidence>
<dbReference type="OrthoDB" id="1867629at2759"/>
<dbReference type="Pfam" id="PF00646">
    <property type="entry name" value="F-box"/>
    <property type="match status" value="1"/>
</dbReference>
<dbReference type="InterPro" id="IPR013187">
    <property type="entry name" value="F-box-assoc_dom_typ3"/>
</dbReference>
<dbReference type="InterPro" id="IPR001810">
    <property type="entry name" value="F-box_dom"/>
</dbReference>
<name>A0A803MNS6_CHEQI</name>
<dbReference type="SMART" id="SM00256">
    <property type="entry name" value="FBOX"/>
    <property type="match status" value="1"/>
</dbReference>
<dbReference type="InterPro" id="IPR011043">
    <property type="entry name" value="Gal_Oxase/kelch_b-propeller"/>
</dbReference>
<dbReference type="OMA" id="NRFLWKD"/>
<dbReference type="InterPro" id="IPR050796">
    <property type="entry name" value="SCF_F-box_component"/>
</dbReference>
<dbReference type="EnsemblPlants" id="AUR62032927-RA">
    <property type="protein sequence ID" value="AUR62032927-RA:cds"/>
    <property type="gene ID" value="AUR62032927"/>
</dbReference>
<dbReference type="SUPFAM" id="SSF50965">
    <property type="entry name" value="Galactose oxidase, central domain"/>
    <property type="match status" value="1"/>
</dbReference>
<dbReference type="Gene3D" id="1.20.1280.50">
    <property type="match status" value="1"/>
</dbReference>
<reference evidence="2" key="1">
    <citation type="journal article" date="2017" name="Nature">
        <title>The genome of Chenopodium quinoa.</title>
        <authorList>
            <person name="Jarvis D.E."/>
            <person name="Ho Y.S."/>
            <person name="Lightfoot D.J."/>
            <person name="Schmoeckel S.M."/>
            <person name="Li B."/>
            <person name="Borm T.J.A."/>
            <person name="Ohyanagi H."/>
            <person name="Mineta K."/>
            <person name="Michell C.T."/>
            <person name="Saber N."/>
            <person name="Kharbatia N.M."/>
            <person name="Rupper R.R."/>
            <person name="Sharp A.R."/>
            <person name="Dally N."/>
            <person name="Boughton B.A."/>
            <person name="Woo Y.H."/>
            <person name="Gao G."/>
            <person name="Schijlen E.G.W.M."/>
            <person name="Guo X."/>
            <person name="Momin A.A."/>
            <person name="Negrao S."/>
            <person name="Al-Babili S."/>
            <person name="Gehring C."/>
            <person name="Roessner U."/>
            <person name="Jung C."/>
            <person name="Murphy K."/>
            <person name="Arold S.T."/>
            <person name="Gojobori T."/>
            <person name="van der Linden C.G."/>
            <person name="van Loo E.N."/>
            <person name="Jellen E.N."/>
            <person name="Maughan P.J."/>
            <person name="Tester M."/>
        </authorList>
    </citation>
    <scope>NUCLEOTIDE SEQUENCE [LARGE SCALE GENOMIC DNA]</scope>
    <source>
        <strain evidence="2">cv. PI 614886</strain>
    </source>
</reference>
<feature type="domain" description="F-box" evidence="1">
    <location>
        <begin position="37"/>
        <end position="84"/>
    </location>
</feature>
<dbReference type="RefSeq" id="XP_021750644.1">
    <property type="nucleotide sequence ID" value="XM_021894952.1"/>
</dbReference>
<protein>
    <recommendedName>
        <fullName evidence="1">F-box domain-containing protein</fullName>
    </recommendedName>
</protein>
<dbReference type="NCBIfam" id="TIGR01640">
    <property type="entry name" value="F_box_assoc_1"/>
    <property type="match status" value="1"/>
</dbReference>
<organism evidence="2 3">
    <name type="scientific">Chenopodium quinoa</name>
    <name type="common">Quinoa</name>
    <dbReference type="NCBI Taxonomy" id="63459"/>
    <lineage>
        <taxon>Eukaryota</taxon>
        <taxon>Viridiplantae</taxon>
        <taxon>Streptophyta</taxon>
        <taxon>Embryophyta</taxon>
        <taxon>Tracheophyta</taxon>
        <taxon>Spermatophyta</taxon>
        <taxon>Magnoliopsida</taxon>
        <taxon>eudicotyledons</taxon>
        <taxon>Gunneridae</taxon>
        <taxon>Pentapetalae</taxon>
        <taxon>Caryophyllales</taxon>
        <taxon>Chenopodiaceae</taxon>
        <taxon>Chenopodioideae</taxon>
        <taxon>Atripliceae</taxon>
        <taxon>Chenopodium</taxon>
    </lineage>
</organism>
<keyword evidence="3" id="KW-1185">Reference proteome</keyword>
<dbReference type="PROSITE" id="PS50181">
    <property type="entry name" value="FBOX"/>
    <property type="match status" value="1"/>
</dbReference>
<dbReference type="InterPro" id="IPR036047">
    <property type="entry name" value="F-box-like_dom_sf"/>
</dbReference>
<evidence type="ECO:0000259" key="1">
    <source>
        <dbReference type="PROSITE" id="PS50181"/>
    </source>
</evidence>
<dbReference type="SUPFAM" id="SSF81383">
    <property type="entry name" value="F-box domain"/>
    <property type="match status" value="1"/>
</dbReference>
<dbReference type="PANTHER" id="PTHR31672">
    <property type="entry name" value="BNACNNG10540D PROTEIN"/>
    <property type="match status" value="1"/>
</dbReference>
<dbReference type="PANTHER" id="PTHR31672:SF13">
    <property type="entry name" value="F-BOX PROTEIN CPR30-LIKE"/>
    <property type="match status" value="1"/>
</dbReference>
<dbReference type="AlphaFoldDB" id="A0A803MNS6"/>
<dbReference type="RefSeq" id="XP_021750643.1">
    <property type="nucleotide sequence ID" value="XM_021894951.1"/>
</dbReference>
<dbReference type="InterPro" id="IPR017451">
    <property type="entry name" value="F-box-assoc_interact_dom"/>
</dbReference>
<dbReference type="Pfam" id="PF08268">
    <property type="entry name" value="FBA_3"/>
    <property type="match status" value="1"/>
</dbReference>
<sequence length="419" mass="48636">MALSLQRYTWPDDNSHFNHLLKQRINKEKERSMLIAIEKIDHLPENLIIEILSRLPVKDLLQFKSVCKSWHAIISSPNFISKHLNNYYNNDESWRGCILVQYYVSHAELQLYELLVDESPQVLADEVLYSMPMYSSYICGPCHGLYYLYQYDSSGRALWNPAINEFKPLPKMICKPDLPSEFTYASNEVYGFGFDPVSGDYKVVVMKGYWLTNYDDESGVKHPPSVLVYSLRTDSWRYCGDLARAYDLEGNKCYIYVNGCCYWFGSFEYSSEYSSEVIISFDMATDAFKEIDVPDYAQPSSRCLGVYDDSLAFLSLHETDKKFDIWIWSEECWTKKFTVGPLSDVRSPVGHWKDNRLLLECEDGKLVLLDPETPQEIKDLAFQKQRWCEGVFAYMESLVSIKDKKEAGLQPEEVEAENN</sequence>
<dbReference type="Proteomes" id="UP000596660">
    <property type="component" value="Unplaced"/>
</dbReference>
<dbReference type="SMR" id="A0A803MNS6"/>
<evidence type="ECO:0000313" key="2">
    <source>
        <dbReference type="EnsemblPlants" id="AUR62032927-RA:cds"/>
    </source>
</evidence>
<gene>
    <name evidence="2" type="primary">LOC110716332</name>
</gene>